<evidence type="ECO:0000259" key="2">
    <source>
        <dbReference type="Pfam" id="PF00535"/>
    </source>
</evidence>
<dbReference type="OrthoDB" id="9802649at2"/>
<feature type="compositionally biased region" description="Basic and acidic residues" evidence="1">
    <location>
        <begin position="343"/>
        <end position="365"/>
    </location>
</feature>
<evidence type="ECO:0000313" key="3">
    <source>
        <dbReference type="EMBL" id="SEG26666.1"/>
    </source>
</evidence>
<dbReference type="InterPro" id="IPR029044">
    <property type="entry name" value="Nucleotide-diphossugar_trans"/>
</dbReference>
<gene>
    <name evidence="3" type="ORF">SAMN04488115_10457</name>
</gene>
<dbReference type="PANTHER" id="PTHR43685:SF2">
    <property type="entry name" value="GLYCOSYLTRANSFERASE 2-LIKE DOMAIN-CONTAINING PROTEIN"/>
    <property type="match status" value="1"/>
</dbReference>
<dbReference type="AlphaFoldDB" id="A0A1H5YTN2"/>
<protein>
    <submittedName>
        <fullName evidence="3">Glycosyl transferase family 2</fullName>
    </submittedName>
</protein>
<name>A0A1H5YTN2_9HYPH</name>
<dbReference type="Proteomes" id="UP000236743">
    <property type="component" value="Unassembled WGS sequence"/>
</dbReference>
<sequence>MNSVSVVMATYNGERYIGAQLESILRQTFPPHELLISDDGSTDGTLRIVSAFAERAPFPVRVRFNSERLGYGENFLNAAQFCEGTYIAFCDQDDDWHPEKLERCVEALEREDAVLCAHTATLIDGNSAYIGFFSQGIAHGATYPALTLPPWEVFFGFTQVFRRDLLGLIRFEARGTDSHTLRTSLSHDRWIYFLALSLGKTVTLAHPLVAYRQHGKNVYGGLKKPLMVRLRGKFNGSADILRQHMTIALHRAGLMADLAATSRPSPIADQAEQAALYWRRIGETYAMRMQFYEAPSFAARLSRLSAMKKQGFYEMDESGISGWKVLMKDIALGLLRLPLSPRDPSERPAPERPSLEQPVRVEERR</sequence>
<evidence type="ECO:0000313" key="4">
    <source>
        <dbReference type="Proteomes" id="UP000236743"/>
    </source>
</evidence>
<dbReference type="PANTHER" id="PTHR43685">
    <property type="entry name" value="GLYCOSYLTRANSFERASE"/>
    <property type="match status" value="1"/>
</dbReference>
<feature type="region of interest" description="Disordered" evidence="1">
    <location>
        <begin position="341"/>
        <end position="365"/>
    </location>
</feature>
<reference evidence="3 4" key="1">
    <citation type="submission" date="2016-10" db="EMBL/GenBank/DDBJ databases">
        <authorList>
            <person name="de Groot N.N."/>
        </authorList>
    </citation>
    <scope>NUCLEOTIDE SEQUENCE [LARGE SCALE GENOMIC DNA]</scope>
    <source>
        <strain evidence="3 4">DSM 26656</strain>
    </source>
</reference>
<accession>A0A1H5YTN2</accession>
<dbReference type="RefSeq" id="WP_103872520.1">
    <property type="nucleotide sequence ID" value="NZ_FNUY01000004.1"/>
</dbReference>
<dbReference type="EMBL" id="FNUY01000004">
    <property type="protein sequence ID" value="SEG26666.1"/>
    <property type="molecule type" value="Genomic_DNA"/>
</dbReference>
<dbReference type="Pfam" id="PF00535">
    <property type="entry name" value="Glycos_transf_2"/>
    <property type="match status" value="1"/>
</dbReference>
<feature type="domain" description="Glycosyltransferase 2-like" evidence="2">
    <location>
        <begin position="5"/>
        <end position="121"/>
    </location>
</feature>
<dbReference type="SUPFAM" id="SSF53448">
    <property type="entry name" value="Nucleotide-diphospho-sugar transferases"/>
    <property type="match status" value="1"/>
</dbReference>
<organism evidence="3 4">
    <name type="scientific">Bosea lathyri</name>
    <dbReference type="NCBI Taxonomy" id="1036778"/>
    <lineage>
        <taxon>Bacteria</taxon>
        <taxon>Pseudomonadati</taxon>
        <taxon>Pseudomonadota</taxon>
        <taxon>Alphaproteobacteria</taxon>
        <taxon>Hyphomicrobiales</taxon>
        <taxon>Boseaceae</taxon>
        <taxon>Bosea</taxon>
    </lineage>
</organism>
<dbReference type="Gene3D" id="3.90.550.10">
    <property type="entry name" value="Spore Coat Polysaccharide Biosynthesis Protein SpsA, Chain A"/>
    <property type="match status" value="1"/>
</dbReference>
<dbReference type="GO" id="GO:0016740">
    <property type="term" value="F:transferase activity"/>
    <property type="evidence" value="ECO:0007669"/>
    <property type="project" value="UniProtKB-KW"/>
</dbReference>
<dbReference type="CDD" id="cd04196">
    <property type="entry name" value="GT_2_like_d"/>
    <property type="match status" value="1"/>
</dbReference>
<proteinExistence type="predicted"/>
<dbReference type="InterPro" id="IPR050834">
    <property type="entry name" value="Glycosyltransf_2"/>
</dbReference>
<keyword evidence="3" id="KW-0808">Transferase</keyword>
<evidence type="ECO:0000256" key="1">
    <source>
        <dbReference type="SAM" id="MobiDB-lite"/>
    </source>
</evidence>
<keyword evidence="4" id="KW-1185">Reference proteome</keyword>
<dbReference type="InterPro" id="IPR001173">
    <property type="entry name" value="Glyco_trans_2-like"/>
</dbReference>